<protein>
    <submittedName>
        <fullName evidence="2">Pimeloyl-ACP methyl ester carboxylesterase</fullName>
    </submittedName>
</protein>
<name>A0A285NFV4_9HYPH</name>
<dbReference type="RefSeq" id="WP_097152777.1">
    <property type="nucleotide sequence ID" value="NZ_OBEL01000001.1"/>
</dbReference>
<dbReference type="PANTHER" id="PTHR43194">
    <property type="entry name" value="HYDROLASE ALPHA/BETA FOLD FAMILY"/>
    <property type="match status" value="1"/>
</dbReference>
<proteinExistence type="predicted"/>
<dbReference type="InterPro" id="IPR029058">
    <property type="entry name" value="AB_hydrolase_fold"/>
</dbReference>
<dbReference type="Pfam" id="PF12697">
    <property type="entry name" value="Abhydrolase_6"/>
    <property type="match status" value="1"/>
</dbReference>
<dbReference type="OrthoDB" id="9791366at2"/>
<dbReference type="InterPro" id="IPR050228">
    <property type="entry name" value="Carboxylesterase_BioH"/>
</dbReference>
<evidence type="ECO:0000313" key="2">
    <source>
        <dbReference type="EMBL" id="SNZ08392.1"/>
    </source>
</evidence>
<dbReference type="InterPro" id="IPR000073">
    <property type="entry name" value="AB_hydrolase_1"/>
</dbReference>
<feature type="domain" description="AB hydrolase-1" evidence="1">
    <location>
        <begin position="41"/>
        <end position="282"/>
    </location>
</feature>
<gene>
    <name evidence="2" type="ORF">SAMN06265368_1645</name>
</gene>
<dbReference type="SUPFAM" id="SSF53474">
    <property type="entry name" value="alpha/beta-Hydrolases"/>
    <property type="match status" value="1"/>
</dbReference>
<dbReference type="AlphaFoldDB" id="A0A285NFV4"/>
<sequence>MSLNETVETDLNVHHFEFTATDGLNLRGEIFGERLSKNLPVFCLPGLTRNAKDFHPLAERLARDPDNPRLVLILNSRGRGTSDYDSNSANYDILTEANDALHALAAAGLEEAIFIGTSRGGLLTMAIAALRPGVIAGAVLNDIGPVINAQGLARIKTYLSKAKPVTSWDDAITYIKEANFGMFPALSEEQWQAFAHMTFKEENGKPVRDFDIAIAKAIDAVDLSQPLPDAWPQFLAMSHAPVLVLRGEKSDILARETAKAMTKRHPDCKLIEIEGQGHAPMFLVDSLNEQIAQELAKMDKKHAQRLARAEPESDHS</sequence>
<dbReference type="EMBL" id="OBEL01000001">
    <property type="protein sequence ID" value="SNZ08392.1"/>
    <property type="molecule type" value="Genomic_DNA"/>
</dbReference>
<dbReference type="PANTHER" id="PTHR43194:SF2">
    <property type="entry name" value="PEROXISOMAL MEMBRANE PROTEIN LPX1"/>
    <property type="match status" value="1"/>
</dbReference>
<evidence type="ECO:0000259" key="1">
    <source>
        <dbReference type="Pfam" id="PF12697"/>
    </source>
</evidence>
<dbReference type="Gene3D" id="3.40.50.1820">
    <property type="entry name" value="alpha/beta hydrolase"/>
    <property type="match status" value="1"/>
</dbReference>
<reference evidence="2 3" key="1">
    <citation type="submission" date="2017-09" db="EMBL/GenBank/DDBJ databases">
        <authorList>
            <person name="Ehlers B."/>
            <person name="Leendertz F.H."/>
        </authorList>
    </citation>
    <scope>NUCLEOTIDE SEQUENCE [LARGE SCALE GENOMIC DNA]</scope>
    <source>
        <strain evidence="2 3">DSM 18289</strain>
    </source>
</reference>
<dbReference type="Proteomes" id="UP000219439">
    <property type="component" value="Unassembled WGS sequence"/>
</dbReference>
<keyword evidence="3" id="KW-1185">Reference proteome</keyword>
<organism evidence="2 3">
    <name type="scientific">Cohaesibacter gelatinilyticus</name>
    <dbReference type="NCBI Taxonomy" id="372072"/>
    <lineage>
        <taxon>Bacteria</taxon>
        <taxon>Pseudomonadati</taxon>
        <taxon>Pseudomonadota</taxon>
        <taxon>Alphaproteobacteria</taxon>
        <taxon>Hyphomicrobiales</taxon>
        <taxon>Cohaesibacteraceae</taxon>
    </lineage>
</organism>
<accession>A0A285NFV4</accession>
<evidence type="ECO:0000313" key="3">
    <source>
        <dbReference type="Proteomes" id="UP000219439"/>
    </source>
</evidence>